<dbReference type="OrthoDB" id="3531052at2"/>
<feature type="domain" description="DUF402" evidence="1">
    <location>
        <begin position="48"/>
        <end position="159"/>
    </location>
</feature>
<organism evidence="2 3">
    <name type="scientific">Nocardioides guangzhouensis</name>
    <dbReference type="NCBI Taxonomy" id="2497878"/>
    <lineage>
        <taxon>Bacteria</taxon>
        <taxon>Bacillati</taxon>
        <taxon>Actinomycetota</taxon>
        <taxon>Actinomycetes</taxon>
        <taxon>Propionibacteriales</taxon>
        <taxon>Nocardioidaceae</taxon>
        <taxon>Nocardioides</taxon>
    </lineage>
</organism>
<dbReference type="AlphaFoldDB" id="A0A4Q4ZBW8"/>
<dbReference type="RefSeq" id="WP_134717618.1">
    <property type="nucleotide sequence ID" value="NZ_SDKM01000016.1"/>
</dbReference>
<evidence type="ECO:0000259" key="1">
    <source>
        <dbReference type="Pfam" id="PF04167"/>
    </source>
</evidence>
<dbReference type="SUPFAM" id="SSF159234">
    <property type="entry name" value="FomD-like"/>
    <property type="match status" value="1"/>
</dbReference>
<keyword evidence="3" id="KW-1185">Reference proteome</keyword>
<dbReference type="Gene3D" id="2.40.380.10">
    <property type="entry name" value="FomD-like"/>
    <property type="match status" value="1"/>
</dbReference>
<protein>
    <submittedName>
        <fullName evidence="2">DUF402 domain-containing protein</fullName>
    </submittedName>
</protein>
<evidence type="ECO:0000313" key="2">
    <source>
        <dbReference type="EMBL" id="RYP85510.1"/>
    </source>
</evidence>
<dbReference type="Pfam" id="PF04167">
    <property type="entry name" value="DUF402"/>
    <property type="match status" value="1"/>
</dbReference>
<dbReference type="Proteomes" id="UP000295198">
    <property type="component" value="Unassembled WGS sequence"/>
</dbReference>
<gene>
    <name evidence="2" type="ORF">EKO23_12160</name>
</gene>
<dbReference type="InterPro" id="IPR007295">
    <property type="entry name" value="DUF402"/>
</dbReference>
<sequence>MQEVPPPPGTRVDVVMTKWRERPHWEFAAVLLGTDEHGDWLGIPGGTHMSRPGAEYVAPVDQVGLVPAAAAAERGWLATFHARGGQVEVYVDITTPPHWDGTVLRAVDLDLDVVRGTTGRVWVDDEDEFAEHRIAYDYPTPLVVHATHSCDHVLGAVQRRVPPYDGSPAAWLEQVATLRT</sequence>
<evidence type="ECO:0000313" key="3">
    <source>
        <dbReference type="Proteomes" id="UP000295198"/>
    </source>
</evidence>
<comment type="caution">
    <text evidence="2">The sequence shown here is derived from an EMBL/GenBank/DDBJ whole genome shotgun (WGS) entry which is preliminary data.</text>
</comment>
<name>A0A4Q4ZBW8_9ACTN</name>
<proteinExistence type="predicted"/>
<reference evidence="2 3" key="1">
    <citation type="submission" date="2019-01" db="EMBL/GenBank/DDBJ databases">
        <title>Nocardioides guangzhouensis sp. nov., an actinobacterium isolated from soil.</title>
        <authorList>
            <person name="Fu Y."/>
            <person name="Cai Y."/>
            <person name="Lin Z."/>
            <person name="Chen P."/>
        </authorList>
    </citation>
    <scope>NUCLEOTIDE SEQUENCE [LARGE SCALE GENOMIC DNA]</scope>
    <source>
        <strain evidence="2 3">130</strain>
    </source>
</reference>
<accession>A0A4Q4ZBW8</accession>
<dbReference type="EMBL" id="SDKM01000016">
    <property type="protein sequence ID" value="RYP85510.1"/>
    <property type="molecule type" value="Genomic_DNA"/>
</dbReference>
<dbReference type="InterPro" id="IPR035930">
    <property type="entry name" value="FomD-like_sf"/>
</dbReference>